<dbReference type="PhylomeDB" id="A7S492"/>
<dbReference type="Pfam" id="PF13889">
    <property type="entry name" value="Chromosome_seg"/>
    <property type="match status" value="1"/>
</dbReference>
<evidence type="ECO:0000313" key="4">
    <source>
        <dbReference type="Proteomes" id="UP000001593"/>
    </source>
</evidence>
<organism evidence="3 4">
    <name type="scientific">Nematostella vectensis</name>
    <name type="common">Starlet sea anemone</name>
    <dbReference type="NCBI Taxonomy" id="45351"/>
    <lineage>
        <taxon>Eukaryota</taxon>
        <taxon>Metazoa</taxon>
        <taxon>Cnidaria</taxon>
        <taxon>Anthozoa</taxon>
        <taxon>Hexacorallia</taxon>
        <taxon>Actiniaria</taxon>
        <taxon>Edwardsiidae</taxon>
        <taxon>Nematostella</taxon>
    </lineage>
</organism>
<evidence type="ECO:0000259" key="2">
    <source>
        <dbReference type="SMART" id="SM01177"/>
    </source>
</evidence>
<name>A7S492_NEMVE</name>
<evidence type="ECO:0000256" key="1">
    <source>
        <dbReference type="ARBA" id="ARBA00034497"/>
    </source>
</evidence>
<comment type="similarity">
    <text evidence="1">Belongs to the ATOS family.</text>
</comment>
<proteinExistence type="inferred from homology"/>
<dbReference type="PANTHER" id="PTHR13199">
    <property type="entry name" value="GH03947P"/>
    <property type="match status" value="1"/>
</dbReference>
<feature type="non-terminal residue" evidence="3">
    <location>
        <position position="191"/>
    </location>
</feature>
<dbReference type="Proteomes" id="UP000001593">
    <property type="component" value="Unassembled WGS sequence"/>
</dbReference>
<dbReference type="InterPro" id="IPR051506">
    <property type="entry name" value="ATOS_Transcription_Regulators"/>
</dbReference>
<dbReference type="eggNOG" id="KOG2306">
    <property type="taxonomic scope" value="Eukaryota"/>
</dbReference>
<sequence length="191" mass="21573">STTQSLLGNFEESVLNGRMDPEGAVDGFTAELSASGMFCPAHIRLPVNAYFYRLSDDDAPSPYMGYIRLDEGPIAKKGYHIPKKGTIQLTVFNPNETVVKVFVAVYDVSDMPPLTQTFLRQKTFSVRKGHSLHRLKIYSRFASSRSGRIYLHTDIRVIFARHPPDLGTMYYLHTVTDGPTDPKYTSRPRPR</sequence>
<gene>
    <name evidence="3" type="ORF">NEMVEDRAFT_v1g103955</name>
</gene>
<dbReference type="InterPro" id="IPR025261">
    <property type="entry name" value="Atos-like_cons_dom"/>
</dbReference>
<dbReference type="InParanoid" id="A7S492"/>
<dbReference type="OMA" id="NDGCTHE"/>
<evidence type="ECO:0000313" key="3">
    <source>
        <dbReference type="EMBL" id="EDO41477.1"/>
    </source>
</evidence>
<dbReference type="EMBL" id="DS469577">
    <property type="protein sequence ID" value="EDO41477.1"/>
    <property type="molecule type" value="Genomic_DNA"/>
</dbReference>
<reference evidence="3 4" key="1">
    <citation type="journal article" date="2007" name="Science">
        <title>Sea anemone genome reveals ancestral eumetazoan gene repertoire and genomic organization.</title>
        <authorList>
            <person name="Putnam N.H."/>
            <person name="Srivastava M."/>
            <person name="Hellsten U."/>
            <person name="Dirks B."/>
            <person name="Chapman J."/>
            <person name="Salamov A."/>
            <person name="Terry A."/>
            <person name="Shapiro H."/>
            <person name="Lindquist E."/>
            <person name="Kapitonov V.V."/>
            <person name="Jurka J."/>
            <person name="Genikhovich G."/>
            <person name="Grigoriev I.V."/>
            <person name="Lucas S.M."/>
            <person name="Steele R.E."/>
            <person name="Finnerty J.R."/>
            <person name="Technau U."/>
            <person name="Martindale M.Q."/>
            <person name="Rokhsar D.S."/>
        </authorList>
    </citation>
    <scope>NUCLEOTIDE SEQUENCE [LARGE SCALE GENOMIC DNA]</scope>
    <source>
        <strain evidence="4">CH2 X CH6</strain>
    </source>
</reference>
<dbReference type="InterPro" id="IPR033473">
    <property type="entry name" value="Atos-like_C"/>
</dbReference>
<dbReference type="STRING" id="45351.A7S492"/>
<feature type="domain" description="Atos-like conserved" evidence="2">
    <location>
        <begin position="6"/>
        <end position="64"/>
    </location>
</feature>
<dbReference type="AlphaFoldDB" id="A7S492"/>
<accession>A7S492</accession>
<protein>
    <recommendedName>
        <fullName evidence="2">Atos-like conserved domain-containing protein</fullName>
    </recommendedName>
</protein>
<dbReference type="HOGENOM" id="CLU_080879_0_0_1"/>
<dbReference type="SMART" id="SM01177">
    <property type="entry name" value="DUF4210"/>
    <property type="match status" value="1"/>
</dbReference>
<dbReference type="PANTHER" id="PTHR13199:SF11">
    <property type="entry name" value="PROTEIN ATOSSA"/>
    <property type="match status" value="1"/>
</dbReference>
<keyword evidence="4" id="KW-1185">Reference proteome</keyword>
<dbReference type="Pfam" id="PF13915">
    <property type="entry name" value="DUF4210"/>
    <property type="match status" value="1"/>
</dbReference>